<feature type="transmembrane region" description="Helical" evidence="6">
    <location>
        <begin position="106"/>
        <end position="124"/>
    </location>
</feature>
<evidence type="ECO:0000256" key="6">
    <source>
        <dbReference type="SAM" id="Phobius"/>
    </source>
</evidence>
<evidence type="ECO:0000313" key="8">
    <source>
        <dbReference type="Proteomes" id="UP000284178"/>
    </source>
</evidence>
<comment type="caution">
    <text evidence="7">The sequence shown here is derived from an EMBL/GenBank/DDBJ whole genome shotgun (WGS) entry which is preliminary data.</text>
</comment>
<keyword evidence="6" id="KW-0812">Transmembrane</keyword>
<dbReference type="InterPro" id="IPR050222">
    <property type="entry name" value="MATE_MdtK"/>
</dbReference>
<dbReference type="PANTHER" id="PTHR43298">
    <property type="entry name" value="MULTIDRUG RESISTANCE PROTEIN NORM-RELATED"/>
    <property type="match status" value="1"/>
</dbReference>
<keyword evidence="6" id="KW-1133">Transmembrane helix</keyword>
<dbReference type="InterPro" id="IPR002528">
    <property type="entry name" value="MATE_fam"/>
</dbReference>
<gene>
    <name evidence="7" type="ORF">DWY25_09745</name>
</gene>
<dbReference type="Pfam" id="PF01554">
    <property type="entry name" value="MatE"/>
    <property type="match status" value="1"/>
</dbReference>
<evidence type="ECO:0000256" key="1">
    <source>
        <dbReference type="ARBA" id="ARBA00003408"/>
    </source>
</evidence>
<organism evidence="7 8">
    <name type="scientific">Holdemania filiformis</name>
    <dbReference type="NCBI Taxonomy" id="61171"/>
    <lineage>
        <taxon>Bacteria</taxon>
        <taxon>Bacillati</taxon>
        <taxon>Bacillota</taxon>
        <taxon>Erysipelotrichia</taxon>
        <taxon>Erysipelotrichales</taxon>
        <taxon>Erysipelotrichaceae</taxon>
        <taxon>Holdemania</taxon>
    </lineage>
</organism>
<dbReference type="PANTHER" id="PTHR43298:SF2">
    <property type="entry name" value="FMN_FAD EXPORTER YEEO-RELATED"/>
    <property type="match status" value="1"/>
</dbReference>
<reference evidence="7 8" key="1">
    <citation type="submission" date="2018-08" db="EMBL/GenBank/DDBJ databases">
        <title>A genome reference for cultivated species of the human gut microbiota.</title>
        <authorList>
            <person name="Zou Y."/>
            <person name="Xue W."/>
            <person name="Luo G."/>
        </authorList>
    </citation>
    <scope>NUCLEOTIDE SEQUENCE [LARGE SCALE GENOMIC DNA]</scope>
    <source>
        <strain evidence="7 8">AF24-29</strain>
    </source>
</reference>
<evidence type="ECO:0000256" key="3">
    <source>
        <dbReference type="ARBA" id="ARBA00020268"/>
    </source>
</evidence>
<feature type="transmembrane region" description="Helical" evidence="6">
    <location>
        <begin position="144"/>
        <end position="164"/>
    </location>
</feature>
<proteinExistence type="inferred from homology"/>
<dbReference type="GO" id="GO:0015297">
    <property type="term" value="F:antiporter activity"/>
    <property type="evidence" value="ECO:0007669"/>
    <property type="project" value="InterPro"/>
</dbReference>
<dbReference type="GO" id="GO:0005886">
    <property type="term" value="C:plasma membrane"/>
    <property type="evidence" value="ECO:0007669"/>
    <property type="project" value="TreeGrafter"/>
</dbReference>
<sequence length="189" mass="20645">MNLKLQPFLPSGFDPREGRHLLKETIDLAWPATVESIFVGLASLVDTIMVSTLGTTAIAAIGLTNQPKFIAIAFIASLNVGITAIISRRIGANRLDDANACLRQSLLMSVLISALVCGLSFLFARPYIQFAGAQADTIELAVQYFRIVIIGQFFGNIGMTINAAQRCAGNSKISMRWRLTESMWFSIIF</sequence>
<dbReference type="AlphaFoldDB" id="A0A412FZC8"/>
<dbReference type="GeneID" id="83015682"/>
<name>A0A412FZC8_9FIRM</name>
<keyword evidence="4" id="KW-0813">Transport</keyword>
<keyword evidence="8" id="KW-1185">Reference proteome</keyword>
<evidence type="ECO:0000313" key="7">
    <source>
        <dbReference type="EMBL" id="RGR73500.1"/>
    </source>
</evidence>
<dbReference type="GO" id="GO:0042910">
    <property type="term" value="F:xenobiotic transmembrane transporter activity"/>
    <property type="evidence" value="ECO:0007669"/>
    <property type="project" value="InterPro"/>
</dbReference>
<comment type="similarity">
    <text evidence="2">Belongs to the multi antimicrobial extrusion (MATE) (TC 2.A.66.1) family.</text>
</comment>
<protein>
    <recommendedName>
        <fullName evidence="3">Probable multidrug resistance protein NorM</fullName>
    </recommendedName>
    <alternativeName>
        <fullName evidence="5">Multidrug-efflux transporter</fullName>
    </alternativeName>
</protein>
<accession>A0A412FZC8</accession>
<feature type="transmembrane region" description="Helical" evidence="6">
    <location>
        <begin position="69"/>
        <end position="86"/>
    </location>
</feature>
<dbReference type="EMBL" id="QRUP01000011">
    <property type="protein sequence ID" value="RGR73500.1"/>
    <property type="molecule type" value="Genomic_DNA"/>
</dbReference>
<keyword evidence="6" id="KW-0472">Membrane</keyword>
<dbReference type="Proteomes" id="UP000284178">
    <property type="component" value="Unassembled WGS sequence"/>
</dbReference>
<evidence type="ECO:0000256" key="2">
    <source>
        <dbReference type="ARBA" id="ARBA00010199"/>
    </source>
</evidence>
<evidence type="ECO:0000256" key="5">
    <source>
        <dbReference type="ARBA" id="ARBA00031636"/>
    </source>
</evidence>
<dbReference type="RefSeq" id="WP_117895072.1">
    <property type="nucleotide sequence ID" value="NZ_CABJCV010000011.1"/>
</dbReference>
<comment type="function">
    <text evidence="1">Multidrug efflux pump.</text>
</comment>
<evidence type="ECO:0000256" key="4">
    <source>
        <dbReference type="ARBA" id="ARBA00022448"/>
    </source>
</evidence>
<feature type="transmembrane region" description="Helical" evidence="6">
    <location>
        <begin position="37"/>
        <end position="63"/>
    </location>
</feature>